<evidence type="ECO:0000256" key="2">
    <source>
        <dbReference type="ARBA" id="ARBA00023136"/>
    </source>
</evidence>
<proteinExistence type="predicted"/>
<keyword evidence="7" id="KW-1185">Reference proteome</keyword>
<feature type="chain" id="PRO_5037755534" description="Porin domain-containing protein" evidence="4">
    <location>
        <begin position="24"/>
        <end position="422"/>
    </location>
</feature>
<reference evidence="6" key="1">
    <citation type="submission" date="2020-12" db="EMBL/GenBank/DDBJ databases">
        <title>Desulfobium dissulfuricans gen. nov., sp. nov., a novel mesophilic, sulfate-reducing bacterium isolated from a deep-sea hydrothermal vent.</title>
        <authorList>
            <person name="Hashimoto Y."/>
            <person name="Tame A."/>
            <person name="Sawayama S."/>
            <person name="Miyazaki J."/>
            <person name="Takai K."/>
            <person name="Nakagawa S."/>
        </authorList>
    </citation>
    <scope>NUCLEOTIDE SEQUENCE</scope>
    <source>
        <strain evidence="6">GF1</strain>
    </source>
</reference>
<dbReference type="SUPFAM" id="SSF56935">
    <property type="entry name" value="Porins"/>
    <property type="match status" value="1"/>
</dbReference>
<feature type="domain" description="Porin" evidence="5">
    <location>
        <begin position="12"/>
        <end position="360"/>
    </location>
</feature>
<dbReference type="GO" id="GO:0009279">
    <property type="term" value="C:cell outer membrane"/>
    <property type="evidence" value="ECO:0007669"/>
    <property type="project" value="UniProtKB-SubCell"/>
</dbReference>
<name>A0A915TYY3_9BACT</name>
<accession>A0A915TYY3</accession>
<dbReference type="RefSeq" id="WP_267927766.1">
    <property type="nucleotide sequence ID" value="NZ_AP024233.1"/>
</dbReference>
<feature type="signal peptide" evidence="4">
    <location>
        <begin position="1"/>
        <end position="23"/>
    </location>
</feature>
<dbReference type="Proteomes" id="UP001063350">
    <property type="component" value="Chromosome"/>
</dbReference>
<dbReference type="Pfam" id="PF13609">
    <property type="entry name" value="Porin_4"/>
    <property type="match status" value="1"/>
</dbReference>
<comment type="subcellular location">
    <subcellularLocation>
        <location evidence="1">Cell outer membrane</location>
    </subcellularLocation>
</comment>
<evidence type="ECO:0000313" key="6">
    <source>
        <dbReference type="EMBL" id="BCO07824.1"/>
    </source>
</evidence>
<evidence type="ECO:0000259" key="5">
    <source>
        <dbReference type="Pfam" id="PF13609"/>
    </source>
</evidence>
<organism evidence="6 7">
    <name type="scientific">Desulfolithobacter dissulfuricans</name>
    <dbReference type="NCBI Taxonomy" id="2795293"/>
    <lineage>
        <taxon>Bacteria</taxon>
        <taxon>Pseudomonadati</taxon>
        <taxon>Thermodesulfobacteriota</taxon>
        <taxon>Desulfobulbia</taxon>
        <taxon>Desulfobulbales</taxon>
        <taxon>Desulfobulbaceae</taxon>
        <taxon>Desulfolithobacter</taxon>
    </lineage>
</organism>
<keyword evidence="3" id="KW-0998">Cell outer membrane</keyword>
<evidence type="ECO:0000313" key="7">
    <source>
        <dbReference type="Proteomes" id="UP001063350"/>
    </source>
</evidence>
<gene>
    <name evidence="6" type="ORF">GF1_02000</name>
</gene>
<dbReference type="KEGG" id="ddu:GF1_02000"/>
<protein>
    <recommendedName>
        <fullName evidence="5">Porin domain-containing protein</fullName>
    </recommendedName>
</protein>
<evidence type="ECO:0000256" key="3">
    <source>
        <dbReference type="ARBA" id="ARBA00023237"/>
    </source>
</evidence>
<keyword evidence="2" id="KW-0472">Membrane</keyword>
<dbReference type="EMBL" id="AP024233">
    <property type="protein sequence ID" value="BCO07824.1"/>
    <property type="molecule type" value="Genomic_DNA"/>
</dbReference>
<keyword evidence="4" id="KW-0732">Signal</keyword>
<sequence>MKKVIAAAAGLMLVGAMASAAVAEVSLSGDARVRYVYKDSYDFGATTKDGWDYFDSRIRVKVDAKAKGGAFMKARMRFDDYKWDGQGWGAYTEDKNIWVDYGYIGIPMGNVTLMGGRMVGNFSEFFSYDTRPSRVMLQYKAGGLTVKALVDTKDDANVGDNGPTDVNDDNDFRAYGLVVSSKINDAWSVKAYARYQDDERIEDISTTTVIDDLDNSFAVQDGDSIELNTVTTTTPHTDASGFLGSIHLDGKVDALSIAAELAYKESDVQGTDDNGIGLYANLAYAMGAMTPSVNIGITRNGYTADGDFGWIMIGDIEPLSVVSNVGDSSTEWWWIAPTVKYAISDNMSLTGNLVYVDFSDDDNNPATNLDGSAFELSAMLKYTVSEGADLYFGAGMLAPDFDDPTAADDTAFGAMAKMQIKF</sequence>
<dbReference type="GO" id="GO:0015288">
    <property type="term" value="F:porin activity"/>
    <property type="evidence" value="ECO:0007669"/>
    <property type="project" value="InterPro"/>
</dbReference>
<evidence type="ECO:0000256" key="1">
    <source>
        <dbReference type="ARBA" id="ARBA00004442"/>
    </source>
</evidence>
<dbReference type="Gene3D" id="2.40.170.20">
    <property type="entry name" value="TonB-dependent receptor, beta-barrel domain"/>
    <property type="match status" value="1"/>
</dbReference>
<evidence type="ECO:0000256" key="4">
    <source>
        <dbReference type="SAM" id="SignalP"/>
    </source>
</evidence>
<dbReference type="InterPro" id="IPR033900">
    <property type="entry name" value="Gram_neg_porin_domain"/>
</dbReference>
<dbReference type="AlphaFoldDB" id="A0A915TYY3"/>
<dbReference type="InterPro" id="IPR036942">
    <property type="entry name" value="Beta-barrel_TonB_sf"/>
</dbReference>